<evidence type="ECO:0000313" key="1">
    <source>
        <dbReference type="EMBL" id="SVE15886.1"/>
    </source>
</evidence>
<dbReference type="EMBL" id="UINC01198088">
    <property type="protein sequence ID" value="SVE15886.1"/>
    <property type="molecule type" value="Genomic_DNA"/>
</dbReference>
<reference evidence="1" key="1">
    <citation type="submission" date="2018-05" db="EMBL/GenBank/DDBJ databases">
        <authorList>
            <person name="Lanie J.A."/>
            <person name="Ng W.-L."/>
            <person name="Kazmierczak K.M."/>
            <person name="Andrzejewski T.M."/>
            <person name="Davidsen T.M."/>
            <person name="Wayne K.J."/>
            <person name="Tettelin H."/>
            <person name="Glass J.I."/>
            <person name="Rusch D."/>
            <person name="Podicherti R."/>
            <person name="Tsui H.-C.T."/>
            <person name="Winkler M.E."/>
        </authorList>
    </citation>
    <scope>NUCLEOTIDE SEQUENCE</scope>
</reference>
<dbReference type="AlphaFoldDB" id="A0A383B6R2"/>
<sequence length="53" mass="6189">MPNNFDEAISELEQFYNNTNPIKDDIDSKMDEIGFNSIHSKSFFMTKVWSAIK</sequence>
<accession>A0A383B6R2</accession>
<name>A0A383B6R2_9ZZZZ</name>
<gene>
    <name evidence="1" type="ORF">METZ01_LOCUS468740</name>
</gene>
<organism evidence="1">
    <name type="scientific">marine metagenome</name>
    <dbReference type="NCBI Taxonomy" id="408172"/>
    <lineage>
        <taxon>unclassified sequences</taxon>
        <taxon>metagenomes</taxon>
        <taxon>ecological metagenomes</taxon>
    </lineage>
</organism>
<protein>
    <submittedName>
        <fullName evidence="1">Uncharacterized protein</fullName>
    </submittedName>
</protein>
<proteinExistence type="predicted"/>